<dbReference type="InterPro" id="IPR039647">
    <property type="entry name" value="EF_hand_pair_protein_CML-like"/>
</dbReference>
<dbReference type="SUPFAM" id="SSF47473">
    <property type="entry name" value="EF-hand"/>
    <property type="match status" value="1"/>
</dbReference>
<dbReference type="SMART" id="SM00054">
    <property type="entry name" value="EFh"/>
    <property type="match status" value="4"/>
</dbReference>
<dbReference type="InterPro" id="IPR002048">
    <property type="entry name" value="EF_hand_dom"/>
</dbReference>
<evidence type="ECO:0000313" key="5">
    <source>
        <dbReference type="EMBL" id="KAH7426204.1"/>
    </source>
</evidence>
<dbReference type="OrthoDB" id="293868at2759"/>
<keyword evidence="6" id="KW-1185">Reference proteome</keyword>
<dbReference type="Pfam" id="PF13499">
    <property type="entry name" value="EF-hand_7"/>
    <property type="match status" value="2"/>
</dbReference>
<reference evidence="5" key="1">
    <citation type="submission" date="2021-08" db="EMBL/GenBank/DDBJ databases">
        <title>WGS assembly of Ceratopteris richardii.</title>
        <authorList>
            <person name="Marchant D.B."/>
            <person name="Chen G."/>
            <person name="Jenkins J."/>
            <person name="Shu S."/>
            <person name="Leebens-Mack J."/>
            <person name="Grimwood J."/>
            <person name="Schmutz J."/>
            <person name="Soltis P."/>
            <person name="Soltis D."/>
            <person name="Chen Z.-H."/>
        </authorList>
    </citation>
    <scope>NUCLEOTIDE SEQUENCE</scope>
    <source>
        <strain evidence="5">Whitten #5841</strain>
        <tissue evidence="5">Leaf</tissue>
    </source>
</reference>
<feature type="domain" description="EF-hand" evidence="4">
    <location>
        <begin position="18"/>
        <end position="53"/>
    </location>
</feature>
<proteinExistence type="predicted"/>
<protein>
    <recommendedName>
        <fullName evidence="4">EF-hand domain-containing protein</fullName>
    </recommendedName>
</protein>
<dbReference type="Proteomes" id="UP000825935">
    <property type="component" value="Chromosome 11"/>
</dbReference>
<evidence type="ECO:0000259" key="4">
    <source>
        <dbReference type="PROSITE" id="PS50222"/>
    </source>
</evidence>
<dbReference type="CDD" id="cd00051">
    <property type="entry name" value="EFh"/>
    <property type="match status" value="2"/>
</dbReference>
<evidence type="ECO:0000256" key="3">
    <source>
        <dbReference type="ARBA" id="ARBA00022837"/>
    </source>
</evidence>
<keyword evidence="3" id="KW-0106">Calcium</keyword>
<sequence length="195" mass="21829">MACLLGSQKDEDSTVSEQDLKILQKTFELCDENRDGFLTFEELCEWMQKLDLHITVEGVKEILQEADRNLDGRLDFNEFVQFSGALVSSEHAECSISKVKSSKCCSNEQKVIKNASGGCDSDDPELREAFDVFDKDRSGLISAEELRSTLSGLGLLSSSTSFSRIHSMIRKVDTDGDGEVSFKEFQNMMKESRTV</sequence>
<dbReference type="PROSITE" id="PS50222">
    <property type="entry name" value="EF_HAND_2"/>
    <property type="match status" value="4"/>
</dbReference>
<organism evidence="5 6">
    <name type="scientific">Ceratopteris richardii</name>
    <name type="common">Triangle waterfern</name>
    <dbReference type="NCBI Taxonomy" id="49495"/>
    <lineage>
        <taxon>Eukaryota</taxon>
        <taxon>Viridiplantae</taxon>
        <taxon>Streptophyta</taxon>
        <taxon>Embryophyta</taxon>
        <taxon>Tracheophyta</taxon>
        <taxon>Polypodiopsida</taxon>
        <taxon>Polypodiidae</taxon>
        <taxon>Polypodiales</taxon>
        <taxon>Pteridineae</taxon>
        <taxon>Pteridaceae</taxon>
        <taxon>Parkerioideae</taxon>
        <taxon>Ceratopteris</taxon>
    </lineage>
</organism>
<comment type="caution">
    <text evidence="5">The sequence shown here is derived from an EMBL/GenBank/DDBJ whole genome shotgun (WGS) entry which is preliminary data.</text>
</comment>
<dbReference type="FunFam" id="1.10.238.10:FF:000001">
    <property type="entry name" value="Calmodulin 1"/>
    <property type="match status" value="1"/>
</dbReference>
<keyword evidence="1" id="KW-0479">Metal-binding</keyword>
<evidence type="ECO:0000256" key="2">
    <source>
        <dbReference type="ARBA" id="ARBA00022737"/>
    </source>
</evidence>
<dbReference type="EMBL" id="CM035416">
    <property type="protein sequence ID" value="KAH7426203.1"/>
    <property type="molecule type" value="Genomic_DNA"/>
</dbReference>
<dbReference type="GO" id="GO:0005509">
    <property type="term" value="F:calcium ion binding"/>
    <property type="evidence" value="ECO:0007669"/>
    <property type="project" value="InterPro"/>
</dbReference>
<dbReference type="PANTHER" id="PTHR10891">
    <property type="entry name" value="EF-HAND CALCIUM-BINDING DOMAIN CONTAINING PROTEIN"/>
    <property type="match status" value="1"/>
</dbReference>
<dbReference type="InterPro" id="IPR011992">
    <property type="entry name" value="EF-hand-dom_pair"/>
</dbReference>
<evidence type="ECO:0000313" key="6">
    <source>
        <dbReference type="Proteomes" id="UP000825935"/>
    </source>
</evidence>
<dbReference type="AlphaFoldDB" id="A0A8T2TXY0"/>
<name>A0A8T2TXY0_CERRI</name>
<dbReference type="Gene3D" id="1.10.238.10">
    <property type="entry name" value="EF-hand"/>
    <property type="match status" value="2"/>
</dbReference>
<feature type="domain" description="EF-hand" evidence="4">
    <location>
        <begin position="121"/>
        <end position="156"/>
    </location>
</feature>
<dbReference type="EMBL" id="CM035416">
    <property type="protein sequence ID" value="KAH7426204.1"/>
    <property type="molecule type" value="Genomic_DNA"/>
</dbReference>
<keyword evidence="2" id="KW-0677">Repeat</keyword>
<dbReference type="PRINTS" id="PR01697">
    <property type="entry name" value="PARVALBUMIN"/>
</dbReference>
<accession>A0A8T2TXY0</accession>
<dbReference type="PROSITE" id="PS00018">
    <property type="entry name" value="EF_HAND_1"/>
    <property type="match status" value="3"/>
</dbReference>
<evidence type="ECO:0000256" key="1">
    <source>
        <dbReference type="ARBA" id="ARBA00022723"/>
    </source>
</evidence>
<feature type="domain" description="EF-hand" evidence="4">
    <location>
        <begin position="160"/>
        <end position="195"/>
    </location>
</feature>
<feature type="domain" description="EF-hand" evidence="4">
    <location>
        <begin position="54"/>
        <end position="89"/>
    </location>
</feature>
<dbReference type="InterPro" id="IPR018247">
    <property type="entry name" value="EF_Hand_1_Ca_BS"/>
</dbReference>
<gene>
    <name evidence="5" type="ORF">KP509_11G089800</name>
</gene>